<keyword evidence="3" id="KW-1185">Reference proteome</keyword>
<evidence type="ECO:0000256" key="1">
    <source>
        <dbReference type="SAM" id="Phobius"/>
    </source>
</evidence>
<reference evidence="2" key="1">
    <citation type="submission" date="2012-03" db="EMBL/GenBank/DDBJ databases">
        <authorList>
            <person name="Johnson S.L."/>
            <person name="Sims D."/>
            <person name="Han S."/>
            <person name="Bruce D.C."/>
            <person name="Dasch G.A."/>
        </authorList>
    </citation>
    <scope>NUCLEOTIDE SEQUENCE [LARGE SCALE GENOMIC DNA]</scope>
    <source>
        <strain evidence="2">TH1527</strain>
    </source>
</reference>
<evidence type="ECO:0000313" key="3">
    <source>
        <dbReference type="Proteomes" id="UP000007581"/>
    </source>
</evidence>
<keyword evidence="1" id="KW-0472">Membrane</keyword>
<keyword evidence="1" id="KW-1133">Transmembrane helix</keyword>
<dbReference type="Proteomes" id="UP000007581">
    <property type="component" value="Chromosome"/>
</dbReference>
<keyword evidence="1" id="KW-0812">Transmembrane</keyword>
<sequence>MGNQEDKMLTLESYIDEEVDKRLNAKNARKELKLILITFAIILTSFLTFTYFFLDYIEEKASSYKLQHKQKEMNKTK</sequence>
<gene>
    <name evidence="2" type="ORF">RTTH1527_01310</name>
</gene>
<protein>
    <submittedName>
        <fullName evidence="2">Uncharacterized protein</fullName>
    </submittedName>
</protein>
<dbReference type="RefSeq" id="WP_011190735.1">
    <property type="nucleotide sequence ID" value="NC_017066.1"/>
</dbReference>
<dbReference type="EMBL" id="CP003397">
    <property type="protein sequence ID" value="AFE54127.1"/>
    <property type="molecule type" value="Genomic_DNA"/>
</dbReference>
<organism evidence="2 3">
    <name type="scientific">Rickettsia typhi str. TH1527</name>
    <dbReference type="NCBI Taxonomy" id="1003201"/>
    <lineage>
        <taxon>Bacteria</taxon>
        <taxon>Pseudomonadati</taxon>
        <taxon>Pseudomonadota</taxon>
        <taxon>Alphaproteobacteria</taxon>
        <taxon>Rickettsiales</taxon>
        <taxon>Rickettsiaceae</taxon>
        <taxon>Rickettsieae</taxon>
        <taxon>Rickettsia</taxon>
        <taxon>typhus group</taxon>
    </lineage>
</organism>
<evidence type="ECO:0000313" key="2">
    <source>
        <dbReference type="EMBL" id="AFE54127.1"/>
    </source>
</evidence>
<proteinExistence type="predicted"/>
<feature type="transmembrane region" description="Helical" evidence="1">
    <location>
        <begin position="34"/>
        <end position="54"/>
    </location>
</feature>
<name>A0ABM5MU49_RICTP</name>
<accession>A0ABM5MU49</accession>